<dbReference type="InterPro" id="IPR037104">
    <property type="entry name" value="Annexin_sf"/>
</dbReference>
<reference evidence="1" key="1">
    <citation type="submission" date="2015-04" db="UniProtKB">
        <authorList>
            <consortium name="EnsemblPlants"/>
        </authorList>
    </citation>
    <scope>IDENTIFICATION</scope>
</reference>
<keyword evidence="2" id="KW-1185">Reference proteome</keyword>
<dbReference type="HOGENOM" id="CLU_2376519_0_0_1"/>
<dbReference type="Gramene" id="OPUNC09G06640.3">
    <property type="protein sequence ID" value="OPUNC09G06640.3"/>
    <property type="gene ID" value="OPUNC09G06640"/>
</dbReference>
<protein>
    <submittedName>
        <fullName evidence="1">Uncharacterized protein</fullName>
    </submittedName>
</protein>
<dbReference type="AlphaFoldDB" id="A0A0E0M0H7"/>
<organism evidence="1">
    <name type="scientific">Oryza punctata</name>
    <name type="common">Red rice</name>
    <dbReference type="NCBI Taxonomy" id="4537"/>
    <lineage>
        <taxon>Eukaryota</taxon>
        <taxon>Viridiplantae</taxon>
        <taxon>Streptophyta</taxon>
        <taxon>Embryophyta</taxon>
        <taxon>Tracheophyta</taxon>
        <taxon>Spermatophyta</taxon>
        <taxon>Magnoliopsida</taxon>
        <taxon>Liliopsida</taxon>
        <taxon>Poales</taxon>
        <taxon>Poaceae</taxon>
        <taxon>BOP clade</taxon>
        <taxon>Oryzoideae</taxon>
        <taxon>Oryzeae</taxon>
        <taxon>Oryzinae</taxon>
        <taxon>Oryza</taxon>
    </lineage>
</organism>
<dbReference type="SUPFAM" id="SSF47874">
    <property type="entry name" value="Annexin"/>
    <property type="match status" value="1"/>
</dbReference>
<dbReference type="EnsemblPlants" id="OPUNC09G06640.3">
    <property type="protein sequence ID" value="OPUNC09G06640.3"/>
    <property type="gene ID" value="OPUNC09G06640"/>
</dbReference>
<evidence type="ECO:0000313" key="1">
    <source>
        <dbReference type="EnsemblPlants" id="OPUNC09G06640.3"/>
    </source>
</evidence>
<sequence length="95" mass="10868">MASSRDFAKRYEADCRHLNQFFSGNSSLNNARPVLEIFTARSSQEMKQICRAYSSMFRQDLLQLLSQQKTTFAVIPSFSSCPNKFRSCLVRSSPC</sequence>
<accession>A0A0E0M0H7</accession>
<evidence type="ECO:0000313" key="2">
    <source>
        <dbReference type="Proteomes" id="UP000026962"/>
    </source>
</evidence>
<dbReference type="GO" id="GO:0005509">
    <property type="term" value="F:calcium ion binding"/>
    <property type="evidence" value="ECO:0007669"/>
    <property type="project" value="InterPro"/>
</dbReference>
<proteinExistence type="predicted"/>
<name>A0A0E0M0H7_ORYPU</name>
<dbReference type="Gene3D" id="1.10.220.10">
    <property type="entry name" value="Annexin"/>
    <property type="match status" value="1"/>
</dbReference>
<reference evidence="1" key="2">
    <citation type="submission" date="2018-05" db="EMBL/GenBank/DDBJ databases">
        <title>OpunRS2 (Oryza punctata Reference Sequence Version 2).</title>
        <authorList>
            <person name="Zhang J."/>
            <person name="Kudrna D."/>
            <person name="Lee S."/>
            <person name="Talag J."/>
            <person name="Welchert J."/>
            <person name="Wing R.A."/>
        </authorList>
    </citation>
    <scope>NUCLEOTIDE SEQUENCE [LARGE SCALE GENOMIC DNA]</scope>
</reference>
<dbReference type="GO" id="GO:0005544">
    <property type="term" value="F:calcium-dependent phospholipid binding"/>
    <property type="evidence" value="ECO:0007669"/>
    <property type="project" value="InterPro"/>
</dbReference>
<dbReference type="Proteomes" id="UP000026962">
    <property type="component" value="Chromosome 9"/>
</dbReference>